<organism evidence="4 5">
    <name type="scientific">Microbacterium radiodurans</name>
    <dbReference type="NCBI Taxonomy" id="661398"/>
    <lineage>
        <taxon>Bacteria</taxon>
        <taxon>Bacillati</taxon>
        <taxon>Actinomycetota</taxon>
        <taxon>Actinomycetes</taxon>
        <taxon>Micrococcales</taxon>
        <taxon>Microbacteriaceae</taxon>
        <taxon>Microbacterium</taxon>
    </lineage>
</organism>
<dbReference type="InterPro" id="IPR050879">
    <property type="entry name" value="Acyltransferase_3"/>
</dbReference>
<accession>A0A5J5ISW6</accession>
<evidence type="ECO:0000256" key="2">
    <source>
        <dbReference type="SAM" id="Phobius"/>
    </source>
</evidence>
<dbReference type="PANTHER" id="PTHR23028">
    <property type="entry name" value="ACETYLTRANSFERASE"/>
    <property type="match status" value="1"/>
</dbReference>
<gene>
    <name evidence="4" type="ORF">F6B42_11315</name>
</gene>
<feature type="transmembrane region" description="Helical" evidence="2">
    <location>
        <begin position="43"/>
        <end position="62"/>
    </location>
</feature>
<feature type="transmembrane region" description="Helical" evidence="2">
    <location>
        <begin position="264"/>
        <end position="282"/>
    </location>
</feature>
<feature type="transmembrane region" description="Helical" evidence="2">
    <location>
        <begin position="237"/>
        <end position="257"/>
    </location>
</feature>
<feature type="transmembrane region" description="Helical" evidence="2">
    <location>
        <begin position="111"/>
        <end position="133"/>
    </location>
</feature>
<feature type="transmembrane region" description="Helical" evidence="2">
    <location>
        <begin position="342"/>
        <end position="362"/>
    </location>
</feature>
<dbReference type="Pfam" id="PF01757">
    <property type="entry name" value="Acyl_transf_3"/>
    <property type="match status" value="1"/>
</dbReference>
<name>A0A5J5ISW6_9MICO</name>
<evidence type="ECO:0000256" key="1">
    <source>
        <dbReference type="SAM" id="MobiDB-lite"/>
    </source>
</evidence>
<feature type="transmembrane region" description="Helical" evidence="2">
    <location>
        <begin position="182"/>
        <end position="201"/>
    </location>
</feature>
<dbReference type="OrthoDB" id="9796461at2"/>
<keyword evidence="2" id="KW-1133">Transmembrane helix</keyword>
<evidence type="ECO:0000313" key="4">
    <source>
        <dbReference type="EMBL" id="KAA9085089.1"/>
    </source>
</evidence>
<keyword evidence="2" id="KW-0472">Membrane</keyword>
<keyword evidence="5" id="KW-1185">Reference proteome</keyword>
<keyword evidence="4" id="KW-0012">Acyltransferase</keyword>
<dbReference type="InterPro" id="IPR002656">
    <property type="entry name" value="Acyl_transf_3_dom"/>
</dbReference>
<dbReference type="EMBL" id="VYRZ01000003">
    <property type="protein sequence ID" value="KAA9085089.1"/>
    <property type="molecule type" value="Genomic_DNA"/>
</dbReference>
<comment type="caution">
    <text evidence="4">The sequence shown here is derived from an EMBL/GenBank/DDBJ whole genome shotgun (WGS) entry which is preliminary data.</text>
</comment>
<dbReference type="GO" id="GO:0016747">
    <property type="term" value="F:acyltransferase activity, transferring groups other than amino-acyl groups"/>
    <property type="evidence" value="ECO:0007669"/>
    <property type="project" value="InterPro"/>
</dbReference>
<evidence type="ECO:0000313" key="5">
    <source>
        <dbReference type="Proteomes" id="UP000327039"/>
    </source>
</evidence>
<dbReference type="GO" id="GO:0009103">
    <property type="term" value="P:lipopolysaccharide biosynthetic process"/>
    <property type="evidence" value="ECO:0007669"/>
    <property type="project" value="TreeGrafter"/>
</dbReference>
<dbReference type="AlphaFoldDB" id="A0A5J5ISW6"/>
<reference evidence="5" key="1">
    <citation type="submission" date="2019-09" db="EMBL/GenBank/DDBJ databases">
        <title>Mumia zhuanghuii sp. nov. isolated from the intestinal contents of plateau pika (Ochotona curzoniae) in the Qinghai-Tibet plateau of China.</title>
        <authorList>
            <person name="Tian Z."/>
        </authorList>
    </citation>
    <scope>NUCLEOTIDE SEQUENCE [LARGE SCALE GENOMIC DNA]</scope>
    <source>
        <strain evidence="5">DSM 25564</strain>
    </source>
</reference>
<feature type="transmembrane region" description="Helical" evidence="2">
    <location>
        <begin position="74"/>
        <end position="91"/>
    </location>
</feature>
<feature type="domain" description="Acyltransferase 3" evidence="3">
    <location>
        <begin position="40"/>
        <end position="359"/>
    </location>
</feature>
<feature type="compositionally biased region" description="Basic and acidic residues" evidence="1">
    <location>
        <begin position="11"/>
        <end position="23"/>
    </location>
</feature>
<keyword evidence="4" id="KW-0808">Transferase</keyword>
<feature type="transmembrane region" description="Helical" evidence="2">
    <location>
        <begin position="288"/>
        <end position="305"/>
    </location>
</feature>
<evidence type="ECO:0000259" key="3">
    <source>
        <dbReference type="Pfam" id="PF01757"/>
    </source>
</evidence>
<protein>
    <submittedName>
        <fullName evidence="4">Acyltransferase</fullName>
    </submittedName>
</protein>
<proteinExistence type="predicted"/>
<feature type="transmembrane region" description="Helical" evidence="2">
    <location>
        <begin position="317"/>
        <end position="336"/>
    </location>
</feature>
<dbReference type="Proteomes" id="UP000327039">
    <property type="component" value="Unassembled WGS sequence"/>
</dbReference>
<feature type="region of interest" description="Disordered" evidence="1">
    <location>
        <begin position="1"/>
        <end position="23"/>
    </location>
</feature>
<keyword evidence="2" id="KW-0812">Transmembrane</keyword>
<sequence length="390" mass="42797">MGADRAGGRRQLSEVARRDGREEPAEVTASRWRPYPYRDNSLNLFRLVLAALVLVAHSYYIYGAGEGPHLHGENLGGWAVAGFFVLSGFLITRSRIRTEAGPYLLHRIARIFPAFIVCLLVIAFICGPIAMLLERGSLSGYFSTPTTPFQYVWSNVTLYIDSYTIGSTLDSVPYAGVWNGSLWTLFYEFACYIIVWVLGGLALFRRNAILVGGVFILSLAAWILLPALERFGLDQSFGLLAKLAPFFFGGALVYFLIDRQGLNTTLALVGLAASTLLIAFVPRWGGQAAAPFLAYGLLWLSAVVPQPRWIARNDVSYGFYIYAWPVQQLVILSGGAALGLPLYMIAAGAFTLLLAWASWVAVERPAMLRVRPRGGHLRPPETLVGPSRAA</sequence>
<feature type="transmembrane region" description="Helical" evidence="2">
    <location>
        <begin position="208"/>
        <end position="225"/>
    </location>
</feature>
<dbReference type="GO" id="GO:0016020">
    <property type="term" value="C:membrane"/>
    <property type="evidence" value="ECO:0007669"/>
    <property type="project" value="TreeGrafter"/>
</dbReference>
<dbReference type="PANTHER" id="PTHR23028:SF53">
    <property type="entry name" value="ACYL_TRANSF_3 DOMAIN-CONTAINING PROTEIN"/>
    <property type="match status" value="1"/>
</dbReference>